<evidence type="ECO:0000313" key="1">
    <source>
        <dbReference type="Proteomes" id="UP000025227"/>
    </source>
</evidence>
<organism evidence="1 2">
    <name type="scientific">Haemonchus contortus</name>
    <name type="common">Barber pole worm</name>
    <dbReference type="NCBI Taxonomy" id="6289"/>
    <lineage>
        <taxon>Eukaryota</taxon>
        <taxon>Metazoa</taxon>
        <taxon>Ecdysozoa</taxon>
        <taxon>Nematoda</taxon>
        <taxon>Chromadorea</taxon>
        <taxon>Rhabditida</taxon>
        <taxon>Rhabditina</taxon>
        <taxon>Rhabditomorpha</taxon>
        <taxon>Strongyloidea</taxon>
        <taxon>Trichostrongylidae</taxon>
        <taxon>Haemonchus</taxon>
    </lineage>
</organism>
<name>A0A7I4Y7N3_HAECO</name>
<protein>
    <submittedName>
        <fullName evidence="2">Apple domain-containing protein</fullName>
    </submittedName>
</protein>
<proteinExistence type="predicted"/>
<accession>A0A7I4Y7N3</accession>
<dbReference type="AlphaFoldDB" id="A0A7I4Y7N3"/>
<reference evidence="2" key="1">
    <citation type="submission" date="2020-12" db="UniProtKB">
        <authorList>
            <consortium name="WormBaseParasite"/>
        </authorList>
    </citation>
    <scope>IDENTIFICATION</scope>
    <source>
        <strain evidence="2">MHco3</strain>
    </source>
</reference>
<evidence type="ECO:0000313" key="2">
    <source>
        <dbReference type="WBParaSite" id="HCON_00056420-00001"/>
    </source>
</evidence>
<sequence length="133" mass="15331">RFLDVLNTSEMTFLRQSLISPFATFLILVQVDQMRFCTFEQAPFHSKPYYYYLSFIKYENSSSLGACLKKCVEEMPACVQVAFIRNATDEQCSFYKASEEASYAPDAPGYEFYNLKRGVFYDSCPMAESLYPA</sequence>
<dbReference type="WBParaSite" id="HCON_00056420-00001">
    <property type="protein sequence ID" value="HCON_00056420-00001"/>
    <property type="gene ID" value="HCON_00056420"/>
</dbReference>
<dbReference type="Proteomes" id="UP000025227">
    <property type="component" value="Unplaced"/>
</dbReference>
<keyword evidence="1" id="KW-1185">Reference proteome</keyword>